<dbReference type="PROSITE" id="PS50302">
    <property type="entry name" value="PUM"/>
    <property type="match status" value="1"/>
</dbReference>
<keyword evidence="2" id="KW-0963">Cytoplasm</keyword>
<dbReference type="SMART" id="SM00025">
    <property type="entry name" value="Pumilio"/>
    <property type="match status" value="3"/>
</dbReference>
<dbReference type="InterPro" id="IPR016024">
    <property type="entry name" value="ARM-type_fold"/>
</dbReference>
<feature type="repeat" description="Pumilio" evidence="6">
    <location>
        <begin position="40"/>
        <end position="76"/>
    </location>
</feature>
<evidence type="ECO:0000259" key="7">
    <source>
        <dbReference type="PROSITE" id="PS50303"/>
    </source>
</evidence>
<evidence type="ECO:0000256" key="1">
    <source>
        <dbReference type="ARBA" id="ARBA00004496"/>
    </source>
</evidence>
<dbReference type="SUPFAM" id="SSF48371">
    <property type="entry name" value="ARM repeat"/>
    <property type="match status" value="1"/>
</dbReference>
<proteinExistence type="predicted"/>
<dbReference type="AlphaFoldDB" id="A0AAU9SM48"/>
<keyword evidence="5" id="KW-0694">RNA-binding</keyword>
<evidence type="ECO:0000256" key="4">
    <source>
        <dbReference type="ARBA" id="ARBA00022845"/>
    </source>
</evidence>
<evidence type="ECO:0000256" key="3">
    <source>
        <dbReference type="ARBA" id="ARBA00022737"/>
    </source>
</evidence>
<feature type="non-terminal residue" evidence="8">
    <location>
        <position position="213"/>
    </location>
</feature>
<dbReference type="GO" id="GO:0006417">
    <property type="term" value="P:regulation of translation"/>
    <property type="evidence" value="ECO:0007669"/>
    <property type="project" value="UniProtKB-KW"/>
</dbReference>
<name>A0AAU9SM48_THLAR</name>
<accession>A0AAU9SM48</accession>
<organism evidence="8 9">
    <name type="scientific">Thlaspi arvense</name>
    <name type="common">Field penny-cress</name>
    <dbReference type="NCBI Taxonomy" id="13288"/>
    <lineage>
        <taxon>Eukaryota</taxon>
        <taxon>Viridiplantae</taxon>
        <taxon>Streptophyta</taxon>
        <taxon>Embryophyta</taxon>
        <taxon>Tracheophyta</taxon>
        <taxon>Spermatophyta</taxon>
        <taxon>Magnoliopsida</taxon>
        <taxon>eudicotyledons</taxon>
        <taxon>Gunneridae</taxon>
        <taxon>Pentapetalae</taxon>
        <taxon>rosids</taxon>
        <taxon>malvids</taxon>
        <taxon>Brassicales</taxon>
        <taxon>Brassicaceae</taxon>
        <taxon>Thlaspideae</taxon>
        <taxon>Thlaspi</taxon>
    </lineage>
</organism>
<keyword evidence="3" id="KW-0677">Repeat</keyword>
<evidence type="ECO:0000313" key="8">
    <source>
        <dbReference type="EMBL" id="CAH2070505.1"/>
    </source>
</evidence>
<dbReference type="PANTHER" id="PTHR12537:SF131">
    <property type="entry name" value="PUMILIO HOMOLOG 11"/>
    <property type="match status" value="1"/>
</dbReference>
<sequence length="213" mass="24512">MVKSALKPGLLYLIRDLKGVHVIKRCLRYLGPDDNQFVIEAATRFCAKIATHNHGCSVLKQCVEYSVGEQREKLVDEISRNSLHLAQDPFGNYLVQFIIKQKLGGINVMSEFKGGYVKLATQKFSSHRADLRSCDSLSLLKTSNIFFKTLSLITLSSPLYLTQRYSRSYIVNLNGYEQCYIRKSLVDKVRRCEHVRMNAHCRKIFFKSHLLKM</sequence>
<dbReference type="InterPro" id="IPR001313">
    <property type="entry name" value="Pumilio_RNA-bd_rpt"/>
</dbReference>
<feature type="domain" description="PUM-HD" evidence="7">
    <location>
        <begin position="1"/>
        <end position="212"/>
    </location>
</feature>
<dbReference type="GO" id="GO:0005737">
    <property type="term" value="C:cytoplasm"/>
    <property type="evidence" value="ECO:0007669"/>
    <property type="project" value="UniProtKB-SubCell"/>
</dbReference>
<comment type="subcellular location">
    <subcellularLocation>
        <location evidence="1">Cytoplasm</location>
    </subcellularLocation>
</comment>
<evidence type="ECO:0000256" key="5">
    <source>
        <dbReference type="ARBA" id="ARBA00022884"/>
    </source>
</evidence>
<evidence type="ECO:0000256" key="6">
    <source>
        <dbReference type="PROSITE-ProRule" id="PRU00317"/>
    </source>
</evidence>
<gene>
    <name evidence="8" type="ORF">TAV2_LOCUS21768</name>
</gene>
<protein>
    <recommendedName>
        <fullName evidence="7">PUM-HD domain-containing protein</fullName>
    </recommendedName>
</protein>
<dbReference type="InterPro" id="IPR033133">
    <property type="entry name" value="PUM-HD"/>
</dbReference>
<dbReference type="EMBL" id="OU466862">
    <property type="protein sequence ID" value="CAH2070505.1"/>
    <property type="molecule type" value="Genomic_DNA"/>
</dbReference>
<dbReference type="PANTHER" id="PTHR12537">
    <property type="entry name" value="RNA BINDING PROTEIN PUMILIO-RELATED"/>
    <property type="match status" value="1"/>
</dbReference>
<reference evidence="8 9" key="1">
    <citation type="submission" date="2022-03" db="EMBL/GenBank/DDBJ databases">
        <authorList>
            <person name="Nunn A."/>
            <person name="Chopra R."/>
            <person name="Nunn A."/>
            <person name="Contreras Garrido A."/>
        </authorList>
    </citation>
    <scope>NUCLEOTIDE SEQUENCE [LARGE SCALE GENOMIC DNA]</scope>
</reference>
<dbReference type="InterPro" id="IPR011989">
    <property type="entry name" value="ARM-like"/>
</dbReference>
<keyword evidence="9" id="KW-1185">Reference proteome</keyword>
<dbReference type="PROSITE" id="PS50303">
    <property type="entry name" value="PUM_HD"/>
    <property type="match status" value="1"/>
</dbReference>
<evidence type="ECO:0000256" key="2">
    <source>
        <dbReference type="ARBA" id="ARBA00022490"/>
    </source>
</evidence>
<dbReference type="Pfam" id="PF00806">
    <property type="entry name" value="PUF"/>
    <property type="match status" value="3"/>
</dbReference>
<dbReference type="GO" id="GO:0003729">
    <property type="term" value="F:mRNA binding"/>
    <property type="evidence" value="ECO:0007669"/>
    <property type="project" value="TreeGrafter"/>
</dbReference>
<dbReference type="Proteomes" id="UP000836841">
    <property type="component" value="Chromosome 6"/>
</dbReference>
<dbReference type="Gene3D" id="1.25.10.10">
    <property type="entry name" value="Leucine-rich Repeat Variant"/>
    <property type="match status" value="1"/>
</dbReference>
<keyword evidence="4" id="KW-0810">Translation regulation</keyword>
<evidence type="ECO:0000313" key="9">
    <source>
        <dbReference type="Proteomes" id="UP000836841"/>
    </source>
</evidence>